<dbReference type="AlphaFoldDB" id="A0A812SBJ1"/>
<dbReference type="SMART" id="SM00248">
    <property type="entry name" value="ANK"/>
    <property type="match status" value="5"/>
</dbReference>
<dbReference type="Proteomes" id="UP000604046">
    <property type="component" value="Unassembled WGS sequence"/>
</dbReference>
<dbReference type="PROSITE" id="PS50297">
    <property type="entry name" value="ANK_REP_REGION"/>
    <property type="match status" value="2"/>
</dbReference>
<keyword evidence="2 3" id="KW-0040">ANK repeat</keyword>
<dbReference type="InterPro" id="IPR002110">
    <property type="entry name" value="Ankyrin_rpt"/>
</dbReference>
<reference evidence="4" key="1">
    <citation type="submission" date="2021-02" db="EMBL/GenBank/DDBJ databases">
        <authorList>
            <person name="Dougan E. K."/>
            <person name="Rhodes N."/>
            <person name="Thang M."/>
            <person name="Chan C."/>
        </authorList>
    </citation>
    <scope>NUCLEOTIDE SEQUENCE</scope>
</reference>
<dbReference type="PANTHER" id="PTHR24193:SF121">
    <property type="entry name" value="ADA2A-CONTAINING COMPLEX COMPONENT 3, ISOFORM D"/>
    <property type="match status" value="1"/>
</dbReference>
<protein>
    <submittedName>
        <fullName evidence="4">ANK2 protein</fullName>
    </submittedName>
</protein>
<dbReference type="GO" id="GO:0005634">
    <property type="term" value="C:nucleus"/>
    <property type="evidence" value="ECO:0007669"/>
    <property type="project" value="TreeGrafter"/>
</dbReference>
<dbReference type="PANTHER" id="PTHR24193">
    <property type="entry name" value="ANKYRIN REPEAT PROTEIN"/>
    <property type="match status" value="1"/>
</dbReference>
<evidence type="ECO:0000256" key="3">
    <source>
        <dbReference type="PROSITE-ProRule" id="PRU00023"/>
    </source>
</evidence>
<keyword evidence="1" id="KW-0677">Repeat</keyword>
<dbReference type="GO" id="GO:0000976">
    <property type="term" value="F:transcription cis-regulatory region binding"/>
    <property type="evidence" value="ECO:0007669"/>
    <property type="project" value="TreeGrafter"/>
</dbReference>
<keyword evidence="5" id="KW-1185">Reference proteome</keyword>
<evidence type="ECO:0000313" key="5">
    <source>
        <dbReference type="Proteomes" id="UP000604046"/>
    </source>
</evidence>
<dbReference type="Pfam" id="PF12796">
    <property type="entry name" value="Ank_2"/>
    <property type="match status" value="2"/>
</dbReference>
<feature type="repeat" description="ANK" evidence="3">
    <location>
        <begin position="366"/>
        <end position="398"/>
    </location>
</feature>
<dbReference type="Pfam" id="PF05186">
    <property type="entry name" value="Dpy-30"/>
    <property type="match status" value="1"/>
</dbReference>
<feature type="repeat" description="ANK" evidence="3">
    <location>
        <begin position="268"/>
        <end position="300"/>
    </location>
</feature>
<dbReference type="InterPro" id="IPR007858">
    <property type="entry name" value="Dpy-30_motif"/>
</dbReference>
<organism evidence="4 5">
    <name type="scientific">Symbiodinium natans</name>
    <dbReference type="NCBI Taxonomy" id="878477"/>
    <lineage>
        <taxon>Eukaryota</taxon>
        <taxon>Sar</taxon>
        <taxon>Alveolata</taxon>
        <taxon>Dinophyceae</taxon>
        <taxon>Suessiales</taxon>
        <taxon>Symbiodiniaceae</taxon>
        <taxon>Symbiodinium</taxon>
    </lineage>
</organism>
<sequence length="438" mass="45239">VPSATCPAGGIASAEVRTLLTSKQPTTAERSRWNGDGKETALDYVARAGIREHLLSAVRAVTREQPEDPLTFLARYLQACGRDAARVDGSAQGQAATASVDRQQSARCLLSQVYVRVCKKSAEMSSSDGDTHLYVMRLVENVCRKAGPPNVGQLQSGVPTTQYTVDESPQSLSAVRRATVSSLMDRAVEEVAPPGFCAATPAASIVATEASFGERAPSPFLGGPAPVLRGEEGTTGAQHLSGYSSPMQESMKEALELLRAGHGLGPRLGLDPLHAAAQHGETEVVSLLLASKAQGDGTSLTTAARFGHAEVVRQLLGSGVGPDASDAGFAALHDAAFEGSQVTAWHTSVVAVLLAARAEVDIAAADGATPLHLAAVAGNDDIVALLVEAGADSALTAGPQQATALRLAASRGHVSVLRALRQQRVESTAVSEPLLGQV</sequence>
<dbReference type="GO" id="GO:0045944">
    <property type="term" value="P:positive regulation of transcription by RNA polymerase II"/>
    <property type="evidence" value="ECO:0007669"/>
    <property type="project" value="TreeGrafter"/>
</dbReference>
<dbReference type="InterPro" id="IPR036770">
    <property type="entry name" value="Ankyrin_rpt-contain_sf"/>
</dbReference>
<dbReference type="Gene3D" id="1.25.40.20">
    <property type="entry name" value="Ankyrin repeat-containing domain"/>
    <property type="match status" value="1"/>
</dbReference>
<feature type="non-terminal residue" evidence="4">
    <location>
        <position position="1"/>
    </location>
</feature>
<dbReference type="EMBL" id="CAJNDS010002441">
    <property type="protein sequence ID" value="CAE7476210.1"/>
    <property type="molecule type" value="Genomic_DNA"/>
</dbReference>
<evidence type="ECO:0000256" key="1">
    <source>
        <dbReference type="ARBA" id="ARBA00022737"/>
    </source>
</evidence>
<evidence type="ECO:0000313" key="4">
    <source>
        <dbReference type="EMBL" id="CAE7476210.1"/>
    </source>
</evidence>
<dbReference type="InterPro" id="IPR050663">
    <property type="entry name" value="Ankyrin-SOCS_Box"/>
</dbReference>
<dbReference type="SUPFAM" id="SSF48403">
    <property type="entry name" value="Ankyrin repeat"/>
    <property type="match status" value="1"/>
</dbReference>
<name>A0A812SBJ1_9DINO</name>
<dbReference type="PROSITE" id="PS50088">
    <property type="entry name" value="ANK_REPEAT"/>
    <property type="match status" value="3"/>
</dbReference>
<evidence type="ECO:0000256" key="2">
    <source>
        <dbReference type="ARBA" id="ARBA00023043"/>
    </source>
</evidence>
<gene>
    <name evidence="4" type="primary">ANK2</name>
    <name evidence="4" type="ORF">SNAT2548_LOCUS26749</name>
</gene>
<accession>A0A812SBJ1</accession>
<comment type="caution">
    <text evidence="4">The sequence shown here is derived from an EMBL/GenBank/DDBJ whole genome shotgun (WGS) entry which is preliminary data.</text>
</comment>
<proteinExistence type="predicted"/>
<dbReference type="OrthoDB" id="20872at2759"/>
<dbReference type="PRINTS" id="PR01415">
    <property type="entry name" value="ANKYRIN"/>
</dbReference>
<feature type="repeat" description="ANK" evidence="3">
    <location>
        <begin position="295"/>
        <end position="327"/>
    </location>
</feature>